<keyword evidence="8 20" id="KW-0547">Nucleotide-binding</keyword>
<evidence type="ECO:0000256" key="2">
    <source>
        <dbReference type="ARBA" id="ARBA00004574"/>
    </source>
</evidence>
<dbReference type="SMART" id="SM00559">
    <property type="entry name" value="Ku78"/>
    <property type="match status" value="1"/>
</dbReference>
<name>A0A9W9N2S7_9EURO</name>
<evidence type="ECO:0000256" key="4">
    <source>
        <dbReference type="ARBA" id="ARBA00011584"/>
    </source>
</evidence>
<dbReference type="GO" id="GO:0006303">
    <property type="term" value="P:double-strand break repair via nonhomologous end joining"/>
    <property type="evidence" value="ECO:0007669"/>
    <property type="project" value="InterPro"/>
</dbReference>
<dbReference type="EC" id="3.6.4.12" evidence="5 20"/>
<dbReference type="InterPro" id="IPR014893">
    <property type="entry name" value="Ku_PK_bind"/>
</dbReference>
<evidence type="ECO:0000313" key="23">
    <source>
        <dbReference type="EMBL" id="KAJ5212171.1"/>
    </source>
</evidence>
<evidence type="ECO:0000256" key="8">
    <source>
        <dbReference type="ARBA" id="ARBA00022741"/>
    </source>
</evidence>
<dbReference type="PANTHER" id="PTHR12604:SF4">
    <property type="entry name" value="X-RAY REPAIR CROSS-COMPLEMENTING PROTEIN 5"/>
    <property type="match status" value="1"/>
</dbReference>
<evidence type="ECO:0000256" key="11">
    <source>
        <dbReference type="ARBA" id="ARBA00022806"/>
    </source>
</evidence>
<evidence type="ECO:0000256" key="1">
    <source>
        <dbReference type="ARBA" id="ARBA00004123"/>
    </source>
</evidence>
<dbReference type="SUPFAM" id="SSF53300">
    <property type="entry name" value="vWA-like"/>
    <property type="match status" value="1"/>
</dbReference>
<dbReference type="PIRSF" id="PIRSF016570">
    <property type="entry name" value="Ku80"/>
    <property type="match status" value="1"/>
</dbReference>
<dbReference type="InterPro" id="IPR002035">
    <property type="entry name" value="VWF_A"/>
</dbReference>
<evidence type="ECO:0000256" key="18">
    <source>
        <dbReference type="ARBA" id="ARBA00024890"/>
    </source>
</evidence>
<evidence type="ECO:0000256" key="6">
    <source>
        <dbReference type="ARBA" id="ARBA00021792"/>
    </source>
</evidence>
<dbReference type="InterPro" id="IPR006164">
    <property type="entry name" value="DNA_bd_Ku70/Ku80"/>
</dbReference>
<dbReference type="Pfam" id="PF02735">
    <property type="entry name" value="Ku"/>
    <property type="match status" value="1"/>
</dbReference>
<dbReference type="SUPFAM" id="SSF100939">
    <property type="entry name" value="SPOC domain-like"/>
    <property type="match status" value="1"/>
</dbReference>
<comment type="similarity">
    <text evidence="3 20">Belongs to the ku80 family.</text>
</comment>
<reference evidence="23" key="2">
    <citation type="journal article" date="2023" name="IMA Fungus">
        <title>Comparative genomic study of the Penicillium genus elucidates a diverse pangenome and 15 lateral gene transfer events.</title>
        <authorList>
            <person name="Petersen C."/>
            <person name="Sorensen T."/>
            <person name="Nielsen M.R."/>
            <person name="Sondergaard T.E."/>
            <person name="Sorensen J.L."/>
            <person name="Fitzpatrick D.A."/>
            <person name="Frisvad J.C."/>
            <person name="Nielsen K.L."/>
        </authorList>
    </citation>
    <scope>NUCLEOTIDE SEQUENCE</scope>
    <source>
        <strain evidence="23">IBT 15544</strain>
    </source>
</reference>
<evidence type="ECO:0000256" key="20">
    <source>
        <dbReference type="PIRNR" id="PIRNR016570"/>
    </source>
</evidence>
<evidence type="ECO:0000256" key="21">
    <source>
        <dbReference type="SAM" id="MobiDB-lite"/>
    </source>
</evidence>
<comment type="subunit">
    <text evidence="4">Heterodimer of Ku70 and Ku80.</text>
</comment>
<dbReference type="GO" id="GO:0003690">
    <property type="term" value="F:double-stranded DNA binding"/>
    <property type="evidence" value="ECO:0007669"/>
    <property type="project" value="TreeGrafter"/>
</dbReference>
<keyword evidence="12 20" id="KW-0067">ATP-binding</keyword>
<dbReference type="Gene3D" id="2.40.290.10">
    <property type="match status" value="1"/>
</dbReference>
<dbReference type="RefSeq" id="XP_058310341.1">
    <property type="nucleotide sequence ID" value="XM_058450879.1"/>
</dbReference>
<evidence type="ECO:0000256" key="14">
    <source>
        <dbReference type="ARBA" id="ARBA00023125"/>
    </source>
</evidence>
<evidence type="ECO:0000256" key="5">
    <source>
        <dbReference type="ARBA" id="ARBA00012551"/>
    </source>
</evidence>
<dbReference type="SUPFAM" id="SSF101420">
    <property type="entry name" value="C-terminal domain of Ku80"/>
    <property type="match status" value="1"/>
</dbReference>
<proteinExistence type="inferred from homology"/>
<dbReference type="GO" id="GO:0006310">
    <property type="term" value="P:DNA recombination"/>
    <property type="evidence" value="ECO:0007669"/>
    <property type="project" value="UniProtKB-KW"/>
</dbReference>
<evidence type="ECO:0000256" key="15">
    <source>
        <dbReference type="ARBA" id="ARBA00023172"/>
    </source>
</evidence>
<keyword evidence="16 20" id="KW-0234">DNA repair</keyword>
<keyword evidence="11 20" id="KW-0347">Helicase</keyword>
<accession>A0A9W9N2S7</accession>
<reference evidence="23" key="1">
    <citation type="submission" date="2022-12" db="EMBL/GenBank/DDBJ databases">
        <authorList>
            <person name="Petersen C."/>
        </authorList>
    </citation>
    <scope>NUCLEOTIDE SEQUENCE</scope>
    <source>
        <strain evidence="23">IBT 15544</strain>
    </source>
</reference>
<evidence type="ECO:0000256" key="9">
    <source>
        <dbReference type="ARBA" id="ARBA00022763"/>
    </source>
</evidence>
<keyword evidence="7" id="KW-0158">Chromosome</keyword>
<comment type="function">
    <text evidence="18">Single-stranded DNA-dependent ATP-dependent helicase. Involved in non-homologous end joining (NHEJ) DNA double strand break repair. DNA-binding is sequence-independent but has a high affinity to nicks in double-stranded DNA and to the ends of duplex DNA. Binds to naturally occurring chromosomal ends, and therefore provides chromosomal end protection. Required also for telomere recombination to repair telomeric ends in the absence of telomerase. KU70, of the KU70/KU80 heterodimer, binds to the stem loop of TLC1, the RNA component of telomerase. Involved in telomere maintenance. Interacts with telomeric repeats and subtelomeric sequences thereby controlling telomere length and protecting against subtelomeric rearrangement. Maintains telomeric chromatin, which is involved in silencing the expression of genes located at the telomere. Required for mating-type switching.</text>
</comment>
<keyword evidence="17 20" id="KW-0539">Nucleus</keyword>
<keyword evidence="13" id="KW-0779">Telomere</keyword>
<dbReference type="Gene3D" id="1.25.40.240">
    <property type="entry name" value="Ku, C-terminal domain"/>
    <property type="match status" value="1"/>
</dbReference>
<evidence type="ECO:0000256" key="16">
    <source>
        <dbReference type="ARBA" id="ARBA00023204"/>
    </source>
</evidence>
<dbReference type="GO" id="GO:0003684">
    <property type="term" value="F:damaged DNA binding"/>
    <property type="evidence" value="ECO:0007669"/>
    <property type="project" value="InterPro"/>
</dbReference>
<dbReference type="Pfam" id="PF03731">
    <property type="entry name" value="Ku_N"/>
    <property type="match status" value="1"/>
</dbReference>
<dbReference type="InterPro" id="IPR005161">
    <property type="entry name" value="Ku_N"/>
</dbReference>
<dbReference type="Proteomes" id="UP001150904">
    <property type="component" value="Unassembled WGS sequence"/>
</dbReference>
<keyword evidence="9 20" id="KW-0227">DNA damage</keyword>
<evidence type="ECO:0000256" key="17">
    <source>
        <dbReference type="ARBA" id="ARBA00023242"/>
    </source>
</evidence>
<keyword evidence="15 20" id="KW-0233">DNA recombination</keyword>
<dbReference type="Pfam" id="PF08785">
    <property type="entry name" value="Ku_PK_bind"/>
    <property type="match status" value="1"/>
</dbReference>
<evidence type="ECO:0000256" key="7">
    <source>
        <dbReference type="ARBA" id="ARBA00022454"/>
    </source>
</evidence>
<dbReference type="Gene3D" id="1.10.1600.10">
    <property type="match status" value="1"/>
</dbReference>
<dbReference type="CDD" id="cd00873">
    <property type="entry name" value="KU80"/>
    <property type="match status" value="1"/>
</dbReference>
<comment type="caution">
    <text evidence="23">The sequence shown here is derived from an EMBL/GenBank/DDBJ whole genome shotgun (WGS) entry which is preliminary data.</text>
</comment>
<dbReference type="Gene3D" id="3.40.50.410">
    <property type="entry name" value="von Willebrand factor, type A domain"/>
    <property type="match status" value="1"/>
</dbReference>
<dbReference type="GO" id="GO:0016787">
    <property type="term" value="F:hydrolase activity"/>
    <property type="evidence" value="ECO:0007669"/>
    <property type="project" value="UniProtKB-KW"/>
</dbReference>
<protein>
    <recommendedName>
        <fullName evidence="6 20">ATP-dependent DNA helicase II subunit 2</fullName>
        <ecNumber evidence="5 20">3.6.4.12</ecNumber>
    </recommendedName>
</protein>
<gene>
    <name evidence="23" type="ORF">N7498_003817</name>
</gene>
<evidence type="ECO:0000256" key="12">
    <source>
        <dbReference type="ARBA" id="ARBA00022840"/>
    </source>
</evidence>
<dbReference type="GeneID" id="83178180"/>
<organism evidence="23 24">
    <name type="scientific">Penicillium cinerascens</name>
    <dbReference type="NCBI Taxonomy" id="70096"/>
    <lineage>
        <taxon>Eukaryota</taxon>
        <taxon>Fungi</taxon>
        <taxon>Dikarya</taxon>
        <taxon>Ascomycota</taxon>
        <taxon>Pezizomycotina</taxon>
        <taxon>Eurotiomycetes</taxon>
        <taxon>Eurotiomycetidae</taxon>
        <taxon>Eurotiales</taxon>
        <taxon>Aspergillaceae</taxon>
        <taxon>Penicillium</taxon>
    </lineage>
</organism>
<feature type="region of interest" description="Disordered" evidence="21">
    <location>
        <begin position="260"/>
        <end position="288"/>
    </location>
</feature>
<dbReference type="GO" id="GO:0043564">
    <property type="term" value="C:Ku70:Ku80 complex"/>
    <property type="evidence" value="ECO:0007669"/>
    <property type="project" value="InterPro"/>
</dbReference>
<dbReference type="InterPro" id="IPR036465">
    <property type="entry name" value="vWFA_dom_sf"/>
</dbReference>
<comment type="subcellular location">
    <subcellularLocation>
        <location evidence="2">Chromosome</location>
        <location evidence="2">Telomere</location>
    </subcellularLocation>
    <subcellularLocation>
        <location evidence="1 20">Nucleus</location>
    </subcellularLocation>
</comment>
<evidence type="ECO:0000256" key="3">
    <source>
        <dbReference type="ARBA" id="ARBA00007726"/>
    </source>
</evidence>
<dbReference type="InterPro" id="IPR036494">
    <property type="entry name" value="Ku_C_sf"/>
</dbReference>
<feature type="domain" description="VWFA" evidence="22">
    <location>
        <begin position="6"/>
        <end position="211"/>
    </location>
</feature>
<evidence type="ECO:0000256" key="10">
    <source>
        <dbReference type="ARBA" id="ARBA00022801"/>
    </source>
</evidence>
<dbReference type="GO" id="GO:0000723">
    <property type="term" value="P:telomere maintenance"/>
    <property type="evidence" value="ECO:0007669"/>
    <property type="project" value="InterPro"/>
</dbReference>
<dbReference type="GO" id="GO:0005524">
    <property type="term" value="F:ATP binding"/>
    <property type="evidence" value="ECO:0007669"/>
    <property type="project" value="UniProtKB-UniRule"/>
</dbReference>
<dbReference type="OrthoDB" id="30826at2759"/>
<keyword evidence="24" id="KW-1185">Reference proteome</keyword>
<dbReference type="FunFam" id="2.40.290.10:FF:000008">
    <property type="entry name" value="ATP-dependent DNA helicase II subunit 2"/>
    <property type="match status" value="1"/>
</dbReference>
<sequence length="715" mass="80056">MAEKEATVYIVDVGKSMGERRHGRHVTDLEWAMQYVWDRITTTVGTGRKTATVGVVALRSDVTSNELEEDPSFSNISVIQNIGQFLMPDIRKLRDCIKPSQTNKGDAISSIVIAIQMISAYCKKLKYKRKIVLVTNGTGVMNSDGIDEIQKKIKDDNIEFAVIGADFDDPEFGIKEEDKDSLKAKNEALLHKFVEGSDGVYGTLEEAIAELDIPRIKVTRSMPSFKGFLQLGDASKYETAFRIPVERYFRTYVAKPPSASSFALRSGTQREEGDAPASQAPGEGEALTTVRTSRTYQISDESAPGGKVDVERDDLAKGYEYGRTAVHISQTDENITNLETFAGMELIGFVQSDKFDRYLEMSNTNVIIPQRANDKASLALSSFIHALFELESYAVARLVTKEAKPPMIVLLAPSIEPDYECLIELQLPFAEDVRSYRFPPLDKVVTVSGKIVTEHRNLPNDDLKDAMSQYVDSMELDLKDDDGDTIPGLPIEESFSPLLHRIDSAVRYRAVHPNDPILEPSQRLTKFANPPEDLVKKSSQYLEKLMSTADVKKVPPKTKGRKRQRETEKPLSGLDVDALLFQEPKRSKISAENAVPEFKQMLSRAESVDTIHDAVRQMSAILEAQIKHSLGDANYDRVVEGLGTMREELVDYEEPALYNEFLRVLKGKVLSEELGGDRRELWWLVRKSKLGLIDQATSERSEVSEEEAKEFFSAA</sequence>
<dbReference type="GO" id="GO:0003678">
    <property type="term" value="F:DNA helicase activity"/>
    <property type="evidence" value="ECO:0007669"/>
    <property type="project" value="UniProtKB-EC"/>
</dbReference>
<dbReference type="InterPro" id="IPR024193">
    <property type="entry name" value="Ku80"/>
</dbReference>
<dbReference type="PROSITE" id="PS50234">
    <property type="entry name" value="VWFA"/>
    <property type="match status" value="1"/>
</dbReference>
<dbReference type="FunFam" id="1.25.40.240:FF:000002">
    <property type="entry name" value="ATP-dependent DNA helicase II subunit 2"/>
    <property type="match status" value="1"/>
</dbReference>
<dbReference type="InterPro" id="IPR016194">
    <property type="entry name" value="SPOC-like_C_dom_sf"/>
</dbReference>
<evidence type="ECO:0000259" key="22">
    <source>
        <dbReference type="PROSITE" id="PS50234"/>
    </source>
</evidence>
<keyword evidence="14 20" id="KW-0238">DNA-binding</keyword>
<dbReference type="AlphaFoldDB" id="A0A9W9N2S7"/>
<dbReference type="FunFam" id="3.40.50.410:FF:000073">
    <property type="entry name" value="ATP-dependent DNA helicase II subunit 2"/>
    <property type="match status" value="1"/>
</dbReference>
<dbReference type="GO" id="GO:0042162">
    <property type="term" value="F:telomeric DNA binding"/>
    <property type="evidence" value="ECO:0007669"/>
    <property type="project" value="InterPro"/>
</dbReference>
<evidence type="ECO:0000256" key="19">
    <source>
        <dbReference type="ARBA" id="ARBA00047995"/>
    </source>
</evidence>
<evidence type="ECO:0000313" key="24">
    <source>
        <dbReference type="Proteomes" id="UP001150904"/>
    </source>
</evidence>
<keyword evidence="10 20" id="KW-0378">Hydrolase</keyword>
<dbReference type="GO" id="GO:0000781">
    <property type="term" value="C:chromosome, telomeric region"/>
    <property type="evidence" value="ECO:0007669"/>
    <property type="project" value="UniProtKB-SubCell"/>
</dbReference>
<dbReference type="EMBL" id="JAPQKR010000008">
    <property type="protein sequence ID" value="KAJ5212171.1"/>
    <property type="molecule type" value="Genomic_DNA"/>
</dbReference>
<evidence type="ECO:0000256" key="13">
    <source>
        <dbReference type="ARBA" id="ARBA00022895"/>
    </source>
</evidence>
<dbReference type="PANTHER" id="PTHR12604">
    <property type="entry name" value="KU AUTOANTIGEN DNA HELICASE"/>
    <property type="match status" value="1"/>
</dbReference>
<dbReference type="FunFam" id="1.10.1600.10:FF:000002">
    <property type="entry name" value="X-ray repair cross-complementing protein 5"/>
    <property type="match status" value="1"/>
</dbReference>
<comment type="catalytic activity">
    <reaction evidence="19 20">
        <text>ATP + H2O = ADP + phosphate + H(+)</text>
        <dbReference type="Rhea" id="RHEA:13065"/>
        <dbReference type="ChEBI" id="CHEBI:15377"/>
        <dbReference type="ChEBI" id="CHEBI:15378"/>
        <dbReference type="ChEBI" id="CHEBI:30616"/>
        <dbReference type="ChEBI" id="CHEBI:43474"/>
        <dbReference type="ChEBI" id="CHEBI:456216"/>
        <dbReference type="EC" id="3.6.4.12"/>
    </reaction>
</comment>